<evidence type="ECO:0000313" key="3">
    <source>
        <dbReference type="Proteomes" id="UP000006637"/>
    </source>
</evidence>
<dbReference type="Proteomes" id="UP000006637">
    <property type="component" value="Chromosome"/>
</dbReference>
<sequence length="104" mass="11459">MIAVANSLPVREGAADRIVEMFSAGRGAVQDFPGFVAMEVLKSEGEDEVLVVTWWEDRASFDAWVASDAFREAHGRGGGGGLLREHPRMTVYEVALERGRRPVR</sequence>
<gene>
    <name evidence="2" type="ordered locus">Rxyl_1233</name>
</gene>
<keyword evidence="2" id="KW-0560">Oxidoreductase</keyword>
<protein>
    <submittedName>
        <fullName evidence="2">Antibiotic biosynthesis monooxygenase</fullName>
    </submittedName>
</protein>
<reference evidence="2 3" key="1">
    <citation type="submission" date="2006-06" db="EMBL/GenBank/DDBJ databases">
        <title>Complete sequence of Rubrobacter xylanophilus DSM 9941.</title>
        <authorList>
            <consortium name="US DOE Joint Genome Institute"/>
            <person name="Copeland A."/>
            <person name="Lucas S."/>
            <person name="Lapidus A."/>
            <person name="Barry K."/>
            <person name="Detter J.C."/>
            <person name="Glavina del Rio T."/>
            <person name="Hammon N."/>
            <person name="Israni S."/>
            <person name="Dalin E."/>
            <person name="Tice H."/>
            <person name="Pitluck S."/>
            <person name="Munk A.C."/>
            <person name="Brettin T."/>
            <person name="Bruce D."/>
            <person name="Han C."/>
            <person name="Tapia R."/>
            <person name="Gilna P."/>
            <person name="Schmutz J."/>
            <person name="Larimer F."/>
            <person name="Land M."/>
            <person name="Hauser L."/>
            <person name="Kyrpides N."/>
            <person name="Lykidis A."/>
            <person name="da Costa M.S."/>
            <person name="Rainey F.A."/>
            <person name="Empadinhas N."/>
            <person name="Jolivet E."/>
            <person name="Battista J.R."/>
            <person name="Richardson P."/>
        </authorList>
    </citation>
    <scope>NUCLEOTIDE SEQUENCE [LARGE SCALE GENOMIC DNA]</scope>
    <source>
        <strain evidence="3">DSM 9941 / NBRC 16129 / PRD-1</strain>
    </source>
</reference>
<dbReference type="PhylomeDB" id="Q1AWN0"/>
<dbReference type="PANTHER" id="PTHR34474">
    <property type="entry name" value="SIGNAL TRANSDUCTION PROTEIN TRAP"/>
    <property type="match status" value="1"/>
</dbReference>
<dbReference type="eggNOG" id="COG2329">
    <property type="taxonomic scope" value="Bacteria"/>
</dbReference>
<keyword evidence="3" id="KW-1185">Reference proteome</keyword>
<dbReference type="STRING" id="266117.Rxyl_1233"/>
<dbReference type="PROSITE" id="PS51725">
    <property type="entry name" value="ABM"/>
    <property type="match status" value="1"/>
</dbReference>
<evidence type="ECO:0000313" key="2">
    <source>
        <dbReference type="EMBL" id="ABG04198.1"/>
    </source>
</evidence>
<dbReference type="SUPFAM" id="SSF54909">
    <property type="entry name" value="Dimeric alpha+beta barrel"/>
    <property type="match status" value="1"/>
</dbReference>
<dbReference type="OrthoDB" id="5518003at2"/>
<dbReference type="EMBL" id="CP000386">
    <property type="protein sequence ID" value="ABG04198.1"/>
    <property type="molecule type" value="Genomic_DNA"/>
</dbReference>
<name>Q1AWN0_RUBXD</name>
<dbReference type="InterPro" id="IPR007138">
    <property type="entry name" value="ABM_dom"/>
</dbReference>
<dbReference type="GO" id="GO:0004497">
    <property type="term" value="F:monooxygenase activity"/>
    <property type="evidence" value="ECO:0007669"/>
    <property type="project" value="UniProtKB-KW"/>
</dbReference>
<dbReference type="Pfam" id="PF03992">
    <property type="entry name" value="ABM"/>
    <property type="match status" value="1"/>
</dbReference>
<evidence type="ECO:0000259" key="1">
    <source>
        <dbReference type="PROSITE" id="PS51725"/>
    </source>
</evidence>
<dbReference type="AlphaFoldDB" id="Q1AWN0"/>
<dbReference type="PANTHER" id="PTHR34474:SF4">
    <property type="entry name" value="HEME OXYGENASE (STAPHYLOBILIN-PRODUCING) 1"/>
    <property type="match status" value="1"/>
</dbReference>
<dbReference type="InterPro" id="IPR050404">
    <property type="entry name" value="Heme-degrading_MO"/>
</dbReference>
<proteinExistence type="predicted"/>
<keyword evidence="2" id="KW-0503">Monooxygenase</keyword>
<accession>Q1AWN0</accession>
<dbReference type="InterPro" id="IPR011008">
    <property type="entry name" value="Dimeric_a/b-barrel"/>
</dbReference>
<dbReference type="HOGENOM" id="CLU_141544_2_1_11"/>
<dbReference type="Gene3D" id="3.30.70.100">
    <property type="match status" value="1"/>
</dbReference>
<organism evidence="2 3">
    <name type="scientific">Rubrobacter xylanophilus (strain DSM 9941 / JCM 11954 / NBRC 16129 / PRD-1)</name>
    <dbReference type="NCBI Taxonomy" id="266117"/>
    <lineage>
        <taxon>Bacteria</taxon>
        <taxon>Bacillati</taxon>
        <taxon>Actinomycetota</taxon>
        <taxon>Rubrobacteria</taxon>
        <taxon>Rubrobacterales</taxon>
        <taxon>Rubrobacteraceae</taxon>
        <taxon>Rubrobacter</taxon>
    </lineage>
</organism>
<dbReference type="KEGG" id="rxy:Rxyl_1233"/>
<dbReference type="RefSeq" id="WP_011564216.1">
    <property type="nucleotide sequence ID" value="NC_008148.1"/>
</dbReference>
<feature type="domain" description="ABM" evidence="1">
    <location>
        <begin position="2"/>
        <end position="91"/>
    </location>
</feature>